<name>A0A2K9Z2U5_RHILE</name>
<proteinExistence type="predicted"/>
<evidence type="ECO:0000313" key="2">
    <source>
        <dbReference type="Proteomes" id="UP000238523"/>
    </source>
</evidence>
<gene>
    <name evidence="1" type="ORF">CUJ84_Chr002193</name>
</gene>
<dbReference type="Proteomes" id="UP000238523">
    <property type="component" value="Chromosome"/>
</dbReference>
<organism evidence="1 2">
    <name type="scientific">Rhizobium leguminosarum</name>
    <dbReference type="NCBI Taxonomy" id="384"/>
    <lineage>
        <taxon>Bacteria</taxon>
        <taxon>Pseudomonadati</taxon>
        <taxon>Pseudomonadota</taxon>
        <taxon>Alphaproteobacteria</taxon>
        <taxon>Hyphomicrobiales</taxon>
        <taxon>Rhizobiaceae</taxon>
        <taxon>Rhizobium/Agrobacterium group</taxon>
        <taxon>Rhizobium</taxon>
    </lineage>
</organism>
<sequence>MSGAWEGRHGLFADTIELGKPRRLWSYARLAALSFRPPMTRDSHRVAFLVGSPACEPRDGGLWLARRVGKWLSWPSLASSLPMIIVAHLPLSTTN</sequence>
<dbReference type="AlphaFoldDB" id="A0A2K9Z2U5"/>
<dbReference type="EMBL" id="CP025012">
    <property type="protein sequence ID" value="AUW42557.1"/>
    <property type="molecule type" value="Genomic_DNA"/>
</dbReference>
<accession>A0A2K9Z2U5</accession>
<reference evidence="1 2" key="1">
    <citation type="submission" date="2017-11" db="EMBL/GenBank/DDBJ databases">
        <title>Complete genome of Rhizobium leguminosarum Norway, an ineffective micro-symbiont.</title>
        <authorList>
            <person name="Hoffrichter A."/>
            <person name="Liang J."/>
            <person name="Brachmann A."/>
            <person name="Marin M."/>
        </authorList>
    </citation>
    <scope>NUCLEOTIDE SEQUENCE [LARGE SCALE GENOMIC DNA]</scope>
    <source>
        <strain evidence="1 2">Norway</strain>
    </source>
</reference>
<evidence type="ECO:0000313" key="1">
    <source>
        <dbReference type="EMBL" id="AUW42557.1"/>
    </source>
</evidence>
<protein>
    <submittedName>
        <fullName evidence="1">Uncharacterized protein</fullName>
    </submittedName>
</protein>